<evidence type="ECO:0000256" key="2">
    <source>
        <dbReference type="ARBA" id="ARBA00022475"/>
    </source>
</evidence>
<dbReference type="InterPro" id="IPR003339">
    <property type="entry name" value="ABC/ECF_trnsptr_transmembrane"/>
</dbReference>
<dbReference type="CDD" id="cd16914">
    <property type="entry name" value="EcfT"/>
    <property type="match status" value="1"/>
</dbReference>
<evidence type="ECO:0000313" key="8">
    <source>
        <dbReference type="Proteomes" id="UP000077245"/>
    </source>
</evidence>
<evidence type="ECO:0000256" key="3">
    <source>
        <dbReference type="ARBA" id="ARBA00022692"/>
    </source>
</evidence>
<keyword evidence="3 6" id="KW-0812">Transmembrane</keyword>
<dbReference type="AlphaFoldDB" id="A0A166BCH7"/>
<dbReference type="STRING" id="49547.MBCUR_07600"/>
<dbReference type="PANTHER" id="PTHR43723:SF1">
    <property type="entry name" value="COBALT TRANSPORT PROTEIN CBIQ"/>
    <property type="match status" value="1"/>
</dbReference>
<keyword evidence="2" id="KW-1003">Cell membrane</keyword>
<evidence type="ECO:0000256" key="1">
    <source>
        <dbReference type="ARBA" id="ARBA00004651"/>
    </source>
</evidence>
<dbReference type="GO" id="GO:0006824">
    <property type="term" value="P:cobalt ion transport"/>
    <property type="evidence" value="ECO:0007669"/>
    <property type="project" value="InterPro"/>
</dbReference>
<dbReference type="PANTHER" id="PTHR43723">
    <property type="entry name" value="COBALT TRANSPORT PROTEIN CBIQ"/>
    <property type="match status" value="1"/>
</dbReference>
<dbReference type="PATRIC" id="fig|49547.3.peg.824"/>
<accession>A0A166BCH7</accession>
<keyword evidence="8" id="KW-1185">Reference proteome</keyword>
<proteinExistence type="predicted"/>
<dbReference type="NCBIfam" id="TIGR02454">
    <property type="entry name" value="ECF_T_CbiQ"/>
    <property type="match status" value="1"/>
</dbReference>
<dbReference type="Proteomes" id="UP000077245">
    <property type="component" value="Unassembled WGS sequence"/>
</dbReference>
<dbReference type="InterPro" id="IPR012809">
    <property type="entry name" value="ECF_CbiQ"/>
</dbReference>
<dbReference type="InterPro" id="IPR052770">
    <property type="entry name" value="Cobalt_transport_CbiQ"/>
</dbReference>
<dbReference type="OrthoDB" id="147966at2157"/>
<feature type="transmembrane region" description="Helical" evidence="6">
    <location>
        <begin position="62"/>
        <end position="85"/>
    </location>
</feature>
<evidence type="ECO:0000313" key="7">
    <source>
        <dbReference type="EMBL" id="KZX13149.1"/>
    </source>
</evidence>
<keyword evidence="4 6" id="KW-1133">Transmembrane helix</keyword>
<evidence type="ECO:0000256" key="6">
    <source>
        <dbReference type="SAM" id="Phobius"/>
    </source>
</evidence>
<feature type="transmembrane region" description="Helical" evidence="6">
    <location>
        <begin position="29"/>
        <end position="56"/>
    </location>
</feature>
<comment type="caution">
    <text evidence="7">The sequence shown here is derived from an EMBL/GenBank/DDBJ whole genome shotgun (WGS) entry which is preliminary data.</text>
</comment>
<evidence type="ECO:0000256" key="5">
    <source>
        <dbReference type="ARBA" id="ARBA00023136"/>
    </source>
</evidence>
<reference evidence="7 8" key="1">
    <citation type="submission" date="2016-04" db="EMBL/GenBank/DDBJ databases">
        <title>Genome sequence of Methanobrevibacter curvatus DSM 11111.</title>
        <authorList>
            <person name="Poehlein A."/>
            <person name="Seedorf H."/>
            <person name="Daniel R."/>
        </authorList>
    </citation>
    <scope>NUCLEOTIDE SEQUENCE [LARGE SCALE GENOMIC DNA]</scope>
    <source>
        <strain evidence="7 8">DSM 11111</strain>
    </source>
</reference>
<feature type="transmembrane region" description="Helical" evidence="6">
    <location>
        <begin position="106"/>
        <end position="127"/>
    </location>
</feature>
<dbReference type="Pfam" id="PF02361">
    <property type="entry name" value="CbiQ"/>
    <property type="match status" value="1"/>
</dbReference>
<keyword evidence="5 6" id="KW-0472">Membrane</keyword>
<dbReference type="RefSeq" id="WP_067090423.1">
    <property type="nucleotide sequence ID" value="NZ_LWMV01000155.1"/>
</dbReference>
<sequence>MSVEIDYIAHNNKFTNIDSKIKSITAISLILIALILSMPIVSIFVLLIAIFLTLFAGIPYKFYLKFLSVPLIFSLITFIFMAFFFGSGDILWNSGISFIVIRIDGLELAINTFLRIVACFSSLGFLALTTPITDILNILSKLRVPKLLLEIAMLMYTTIFLFFSQIEAMKNAQSTRLGYYGFKNSYRSLGVLISNLFFRSLDKSDKLQISLDSRGFSGSFHIYDR</sequence>
<evidence type="ECO:0000256" key="4">
    <source>
        <dbReference type="ARBA" id="ARBA00022989"/>
    </source>
</evidence>
<name>A0A166BCH7_9EURY</name>
<dbReference type="EMBL" id="LWMV01000155">
    <property type="protein sequence ID" value="KZX13149.1"/>
    <property type="molecule type" value="Genomic_DNA"/>
</dbReference>
<comment type="subcellular location">
    <subcellularLocation>
        <location evidence="1">Cell membrane</location>
        <topology evidence="1">Multi-pass membrane protein</topology>
    </subcellularLocation>
</comment>
<organism evidence="7 8">
    <name type="scientific">Methanobrevibacter curvatus</name>
    <dbReference type="NCBI Taxonomy" id="49547"/>
    <lineage>
        <taxon>Archaea</taxon>
        <taxon>Methanobacteriati</taxon>
        <taxon>Methanobacteriota</taxon>
        <taxon>Methanomada group</taxon>
        <taxon>Methanobacteria</taxon>
        <taxon>Methanobacteriales</taxon>
        <taxon>Methanobacteriaceae</taxon>
        <taxon>Methanobrevibacter</taxon>
    </lineage>
</organism>
<dbReference type="GO" id="GO:0043190">
    <property type="term" value="C:ATP-binding cassette (ABC) transporter complex"/>
    <property type="evidence" value="ECO:0007669"/>
    <property type="project" value="InterPro"/>
</dbReference>
<gene>
    <name evidence="7" type="primary">cbiQ</name>
    <name evidence="7" type="ORF">MBCUR_07600</name>
</gene>
<protein>
    <submittedName>
        <fullName evidence="7">Cobalt transport protein CbiQ</fullName>
    </submittedName>
</protein>
<feature type="transmembrane region" description="Helical" evidence="6">
    <location>
        <begin position="147"/>
        <end position="166"/>
    </location>
</feature>